<accession>A0A1T4U915</accession>
<dbReference type="CDD" id="cd02440">
    <property type="entry name" value="AdoMet_MTases"/>
    <property type="match status" value="1"/>
</dbReference>
<dbReference type="EMBL" id="FUWP01000018">
    <property type="protein sequence ID" value="SKA49106.1"/>
    <property type="molecule type" value="Genomic_DNA"/>
</dbReference>
<dbReference type="OrthoDB" id="323463at2"/>
<evidence type="ECO:0000313" key="3">
    <source>
        <dbReference type="Proteomes" id="UP000191116"/>
    </source>
</evidence>
<evidence type="ECO:0000259" key="1">
    <source>
        <dbReference type="Pfam" id="PF08241"/>
    </source>
</evidence>
<name>A0A1T4U915_9GAMM</name>
<dbReference type="Pfam" id="PF08241">
    <property type="entry name" value="Methyltransf_11"/>
    <property type="match status" value="1"/>
</dbReference>
<organism evidence="2 3">
    <name type="scientific">Photobacterium toruni</name>
    <dbReference type="NCBI Taxonomy" id="1935446"/>
    <lineage>
        <taxon>Bacteria</taxon>
        <taxon>Pseudomonadati</taxon>
        <taxon>Pseudomonadota</taxon>
        <taxon>Gammaproteobacteria</taxon>
        <taxon>Vibrionales</taxon>
        <taxon>Vibrionaceae</taxon>
        <taxon>Photobacterium</taxon>
    </lineage>
</organism>
<dbReference type="RefSeq" id="WP_080175631.1">
    <property type="nucleotide sequence ID" value="NZ_AP024855.1"/>
</dbReference>
<dbReference type="GO" id="GO:0032259">
    <property type="term" value="P:methylation"/>
    <property type="evidence" value="ECO:0007669"/>
    <property type="project" value="UniProtKB-KW"/>
</dbReference>
<dbReference type="InterPro" id="IPR029063">
    <property type="entry name" value="SAM-dependent_MTases_sf"/>
</dbReference>
<dbReference type="EC" id="2.1.1.161" evidence="2"/>
<feature type="domain" description="Methyltransferase type 11" evidence="1">
    <location>
        <begin position="37"/>
        <end position="138"/>
    </location>
</feature>
<proteinExistence type="predicted"/>
<sequence>MSFFTALFYDNVMKYTEEACLVEWRRTLLENVEGNVLEIGAGTGASLGLYPQKSSLALYLSEPDQHMRMQLEQKLQSQANSKANSKVTVLSCSTEKIDSDDDFFDYVFVSLVCCSVKDVAASLQEIKRVLKPTGRFIFLEHVAADPDSSCYHWQQRLNFIWRRIADNCHLNRNTEQLIIDAGFVIEDIKYENMRKMIAVVQPTIRGVARIASE</sequence>
<dbReference type="InterPro" id="IPR013216">
    <property type="entry name" value="Methyltransf_11"/>
</dbReference>
<dbReference type="AlphaFoldDB" id="A0A1T4U915"/>
<keyword evidence="2" id="KW-0489">Methyltransferase</keyword>
<reference evidence="2 3" key="1">
    <citation type="submission" date="2017-02" db="EMBL/GenBank/DDBJ databases">
        <authorList>
            <person name="Peterson S.W."/>
        </authorList>
    </citation>
    <scope>NUCLEOTIDE SEQUENCE [LARGE SCALE GENOMIC DNA]</scope>
    <source>
        <strain evidence="2 3">CECT 9189</strain>
    </source>
</reference>
<dbReference type="PANTHER" id="PTHR45036">
    <property type="entry name" value="METHYLTRANSFERASE LIKE 7B"/>
    <property type="match status" value="1"/>
</dbReference>
<dbReference type="SUPFAM" id="SSF53335">
    <property type="entry name" value="S-adenosyl-L-methionine-dependent methyltransferases"/>
    <property type="match status" value="1"/>
</dbReference>
<evidence type="ECO:0000313" key="2">
    <source>
        <dbReference type="EMBL" id="SKA49106.1"/>
    </source>
</evidence>
<dbReference type="Proteomes" id="UP000191116">
    <property type="component" value="Unassembled WGS sequence"/>
</dbReference>
<gene>
    <name evidence="2" type="primary">bsmB</name>
    <name evidence="2" type="ORF">CZ814_02875</name>
</gene>
<dbReference type="Gene3D" id="3.40.50.150">
    <property type="entry name" value="Vaccinia Virus protein VP39"/>
    <property type="match status" value="1"/>
</dbReference>
<protein>
    <submittedName>
        <fullName evidence="2">Dimethylglycine N-methyltransferase</fullName>
        <ecNumber evidence="2">2.1.1.161</ecNumber>
    </submittedName>
</protein>
<dbReference type="GO" id="GO:0052729">
    <property type="term" value="F:dimethylglycine N-methyltransferase activity"/>
    <property type="evidence" value="ECO:0007669"/>
    <property type="project" value="UniProtKB-EC"/>
</dbReference>
<dbReference type="InterPro" id="IPR052356">
    <property type="entry name" value="Thiol_S-MT"/>
</dbReference>
<dbReference type="PANTHER" id="PTHR45036:SF1">
    <property type="entry name" value="METHYLTRANSFERASE LIKE 7A"/>
    <property type="match status" value="1"/>
</dbReference>
<keyword evidence="2" id="KW-0808">Transferase</keyword>